<reference evidence="1 2" key="1">
    <citation type="journal article" date="2020" name="G3 (Bethesda)">
        <title>Improved Reference Genome for Cyclotella cryptica CCMP332, a Model for Cell Wall Morphogenesis, Salinity Adaptation, and Lipid Production in Diatoms (Bacillariophyta).</title>
        <authorList>
            <person name="Roberts W.R."/>
            <person name="Downey K.M."/>
            <person name="Ruck E.C."/>
            <person name="Traller J.C."/>
            <person name="Alverson A.J."/>
        </authorList>
    </citation>
    <scope>NUCLEOTIDE SEQUENCE [LARGE SCALE GENOMIC DNA]</scope>
    <source>
        <strain evidence="1 2">CCMP332</strain>
    </source>
</reference>
<dbReference type="AlphaFoldDB" id="A0ABD3QUF5"/>
<dbReference type="EMBL" id="JABMIG020000011">
    <property type="protein sequence ID" value="KAL3803854.1"/>
    <property type="molecule type" value="Genomic_DNA"/>
</dbReference>
<name>A0ABD3QUF5_9STRA</name>
<protein>
    <recommendedName>
        <fullName evidence="3">GDP-D-glucose phosphorylase</fullName>
    </recommendedName>
</protein>
<dbReference type="Proteomes" id="UP001516023">
    <property type="component" value="Unassembled WGS sequence"/>
</dbReference>
<proteinExistence type="predicted"/>
<organism evidence="1 2">
    <name type="scientific">Cyclotella cryptica</name>
    <dbReference type="NCBI Taxonomy" id="29204"/>
    <lineage>
        <taxon>Eukaryota</taxon>
        <taxon>Sar</taxon>
        <taxon>Stramenopiles</taxon>
        <taxon>Ochrophyta</taxon>
        <taxon>Bacillariophyta</taxon>
        <taxon>Coscinodiscophyceae</taxon>
        <taxon>Thalassiosirophycidae</taxon>
        <taxon>Stephanodiscales</taxon>
        <taxon>Stephanodiscaceae</taxon>
        <taxon>Cyclotella</taxon>
    </lineage>
</organism>
<accession>A0ABD3QUF5</accession>
<evidence type="ECO:0000313" key="1">
    <source>
        <dbReference type="EMBL" id="KAL3803854.1"/>
    </source>
</evidence>
<sequence>MKRQHHSLRISPLAVFASIHAIPLSLIQSFSSSSLRNIQRRQLEEHRSFGLRLGDVPIAMTAPNPALESTDETREPGHGIPSYGMGRCNLSLKWSELVRSGEICATTILRQEDDSCATGITVRYGVRFDDELGLSEYVLLDDNLDAGSSKVRERVQSINSTLTEMQRRREFKRNQSEPAMQYVQDGEYIAQLQLIRTLRPPRSKNMDSYPNTSKVSCTPPPYDVSNSFLVGPLRLYGRGDFHGEGDPRLCVAKLSVPSFVSLTSDETIKSSVESQTFWDVYHNISPVDSRGHFLLLPTLQDRANWREQSLLDKDCYEMTYLASTIFPHGSLMLSFNSVGAGASQNHIHCHAWVCPPPPLISNEIDSNQNMHGYAATGAKSSSKQLTLPYGTTISLLEYPCTCIKLTIFIQETSEMSSSPGLEEIGKAIATIVRVARVLDVPYNVAWTNGPGESPNNDQTLTAFIFFRSKSQSIIRTGPSMINSNSSEADDLMRCGASEMLGLFHTSSRWQLDALSITKGTMETILRDVSWEPREMIWKMVCDQLKNLRNG</sequence>
<gene>
    <name evidence="1" type="ORF">HJC23_004016</name>
</gene>
<keyword evidence="2" id="KW-1185">Reference proteome</keyword>
<evidence type="ECO:0000313" key="2">
    <source>
        <dbReference type="Proteomes" id="UP001516023"/>
    </source>
</evidence>
<comment type="caution">
    <text evidence="1">The sequence shown here is derived from an EMBL/GenBank/DDBJ whole genome shotgun (WGS) entry which is preliminary data.</text>
</comment>
<evidence type="ECO:0008006" key="3">
    <source>
        <dbReference type="Google" id="ProtNLM"/>
    </source>
</evidence>